<keyword evidence="1" id="KW-0325">Glycoprotein</keyword>
<evidence type="ECO:0000259" key="2">
    <source>
        <dbReference type="Pfam" id="PF00129"/>
    </source>
</evidence>
<dbReference type="AlphaFoldDB" id="A0A671M3R9"/>
<dbReference type="InterPro" id="IPR037055">
    <property type="entry name" value="MHC_I-like_Ag-recog_sf"/>
</dbReference>
<dbReference type="PANTHER" id="PTHR16675">
    <property type="entry name" value="MHC CLASS I-RELATED"/>
    <property type="match status" value="1"/>
</dbReference>
<evidence type="ECO:0000313" key="4">
    <source>
        <dbReference type="Proteomes" id="UP000472260"/>
    </source>
</evidence>
<dbReference type="Pfam" id="PF00129">
    <property type="entry name" value="MHC_I"/>
    <property type="match status" value="1"/>
</dbReference>
<dbReference type="SUPFAM" id="SSF54452">
    <property type="entry name" value="MHC antigen-recognition domain"/>
    <property type="match status" value="1"/>
</dbReference>
<evidence type="ECO:0000256" key="1">
    <source>
        <dbReference type="ARBA" id="ARBA00023180"/>
    </source>
</evidence>
<dbReference type="PANTHER" id="PTHR16675:SF237">
    <property type="entry name" value="MHC CLASS I ANTIGEN TRANSCRIPT VARIANT 1-RELATED"/>
    <property type="match status" value="1"/>
</dbReference>
<dbReference type="GO" id="GO:0009897">
    <property type="term" value="C:external side of plasma membrane"/>
    <property type="evidence" value="ECO:0007669"/>
    <property type="project" value="TreeGrafter"/>
</dbReference>
<dbReference type="GO" id="GO:0005615">
    <property type="term" value="C:extracellular space"/>
    <property type="evidence" value="ECO:0007669"/>
    <property type="project" value="TreeGrafter"/>
</dbReference>
<keyword evidence="4" id="KW-1185">Reference proteome</keyword>
<organism evidence="3 4">
    <name type="scientific">Sinocyclocheilus anshuiensis</name>
    <dbReference type="NCBI Taxonomy" id="1608454"/>
    <lineage>
        <taxon>Eukaryota</taxon>
        <taxon>Metazoa</taxon>
        <taxon>Chordata</taxon>
        <taxon>Craniata</taxon>
        <taxon>Vertebrata</taxon>
        <taxon>Euteleostomi</taxon>
        <taxon>Actinopterygii</taxon>
        <taxon>Neopterygii</taxon>
        <taxon>Teleostei</taxon>
        <taxon>Ostariophysi</taxon>
        <taxon>Cypriniformes</taxon>
        <taxon>Cyprinidae</taxon>
        <taxon>Cyprininae</taxon>
        <taxon>Sinocyclocheilus</taxon>
    </lineage>
</organism>
<dbReference type="InterPro" id="IPR011161">
    <property type="entry name" value="MHC_I-like_Ag-recog"/>
</dbReference>
<dbReference type="InterPro" id="IPR050208">
    <property type="entry name" value="MHC_class-I_related"/>
</dbReference>
<reference evidence="3" key="1">
    <citation type="submission" date="2025-08" db="UniProtKB">
        <authorList>
            <consortium name="Ensembl"/>
        </authorList>
    </citation>
    <scope>IDENTIFICATION</scope>
</reference>
<dbReference type="InterPro" id="IPR011162">
    <property type="entry name" value="MHC_I/II-like_Ag-recog"/>
</dbReference>
<evidence type="ECO:0000313" key="3">
    <source>
        <dbReference type="Ensembl" id="ENSSANP00000027631.1"/>
    </source>
</evidence>
<name>A0A671M3R9_9TELE</name>
<dbReference type="Ensembl" id="ENSSANT00000029416.1">
    <property type="protein sequence ID" value="ENSSANP00000027631.1"/>
    <property type="gene ID" value="ENSSANG00000014173.1"/>
</dbReference>
<feature type="domain" description="MHC class I-like antigen recognition-like" evidence="2">
    <location>
        <begin position="48"/>
        <end position="134"/>
    </location>
</feature>
<dbReference type="Gene3D" id="3.30.500.10">
    <property type="entry name" value="MHC class I-like antigen recognition-like"/>
    <property type="match status" value="1"/>
</dbReference>
<proteinExistence type="predicted"/>
<protein>
    <recommendedName>
        <fullName evidence="2">MHC class I-like antigen recognition-like domain-containing protein</fullName>
    </recommendedName>
</protein>
<reference evidence="3" key="2">
    <citation type="submission" date="2025-09" db="UniProtKB">
        <authorList>
            <consortium name="Ensembl"/>
        </authorList>
    </citation>
    <scope>IDENTIFICATION</scope>
</reference>
<sequence length="153" mass="17920">MNIINKQLKLQSFSISLFFSFFFVSQFKDCSIGNCFHLLWHKLFQYRTHSLRYFYTAVSGDIDFPEYTAVGLVDEGQFMYFDSNTKRTVPKTEWIKQNEGADYWDRETQIGIGNHQTFKINIQTLKGRFNQSTGKLVTNLLPHTDKAISFTCQ</sequence>
<dbReference type="Proteomes" id="UP000472260">
    <property type="component" value="Unassembled WGS sequence"/>
</dbReference>
<dbReference type="GO" id="GO:0006955">
    <property type="term" value="P:immune response"/>
    <property type="evidence" value="ECO:0007669"/>
    <property type="project" value="TreeGrafter"/>
</dbReference>
<accession>A0A671M3R9</accession>